<dbReference type="InterPro" id="IPR014030">
    <property type="entry name" value="Ketoacyl_synth_N"/>
</dbReference>
<feature type="domain" description="PKS/mFAS DH" evidence="6">
    <location>
        <begin position="792"/>
        <end position="1092"/>
    </location>
</feature>
<evidence type="ECO:0000259" key="6">
    <source>
        <dbReference type="PROSITE" id="PS52019"/>
    </source>
</evidence>
<dbReference type="InterPro" id="IPR020841">
    <property type="entry name" value="PKS_Beta-ketoAc_synthase_dom"/>
</dbReference>
<protein>
    <submittedName>
        <fullName evidence="7">Uncharacterized protein</fullName>
    </submittedName>
</protein>
<feature type="active site" description="Proton donor; for dehydratase activity" evidence="3">
    <location>
        <position position="1002"/>
    </location>
</feature>
<evidence type="ECO:0000313" key="7">
    <source>
        <dbReference type="EMBL" id="NGO74116.1"/>
    </source>
</evidence>
<dbReference type="GO" id="GO:0004312">
    <property type="term" value="F:fatty acid synthase activity"/>
    <property type="evidence" value="ECO:0007669"/>
    <property type="project" value="TreeGrafter"/>
</dbReference>
<organism evidence="7 8">
    <name type="scientific">Streptomyces mesophilus</name>
    <dbReference type="NCBI Taxonomy" id="1775132"/>
    <lineage>
        <taxon>Bacteria</taxon>
        <taxon>Bacillati</taxon>
        <taxon>Actinomycetota</taxon>
        <taxon>Actinomycetes</taxon>
        <taxon>Kitasatosporales</taxon>
        <taxon>Streptomycetaceae</taxon>
        <taxon>Streptomyces</taxon>
    </lineage>
</organism>
<evidence type="ECO:0000256" key="3">
    <source>
        <dbReference type="PROSITE-ProRule" id="PRU01363"/>
    </source>
</evidence>
<gene>
    <name evidence="7" type="ORF">G6045_00195</name>
</gene>
<dbReference type="InterPro" id="IPR042104">
    <property type="entry name" value="PKS_dehydratase_sf"/>
</dbReference>
<dbReference type="AlphaFoldDB" id="A0A6G4X999"/>
<dbReference type="InterPro" id="IPR050091">
    <property type="entry name" value="PKS_NRPS_Biosynth_Enz"/>
</dbReference>
<dbReference type="PROSITE" id="PS52004">
    <property type="entry name" value="KS3_2"/>
    <property type="match status" value="1"/>
</dbReference>
<keyword evidence="1" id="KW-0596">Phosphopantetheine</keyword>
<keyword evidence="4" id="KW-0808">Transferase</keyword>
<dbReference type="RefSeq" id="WP_165329639.1">
    <property type="nucleotide sequence ID" value="NZ_JAAKZW010000001.1"/>
</dbReference>
<name>A0A6G4X999_9ACTN</name>
<feature type="active site" description="Proton acceptor; for dehydratase activity" evidence="3">
    <location>
        <position position="824"/>
    </location>
</feature>
<dbReference type="Gene3D" id="3.40.47.10">
    <property type="match status" value="2"/>
</dbReference>
<dbReference type="Proteomes" id="UP000481109">
    <property type="component" value="Unassembled WGS sequence"/>
</dbReference>
<proteinExistence type="inferred from homology"/>
<dbReference type="PANTHER" id="PTHR43775">
    <property type="entry name" value="FATTY ACID SYNTHASE"/>
    <property type="match status" value="1"/>
</dbReference>
<dbReference type="PROSITE" id="PS52019">
    <property type="entry name" value="PKS_MFAS_DH"/>
    <property type="match status" value="1"/>
</dbReference>
<dbReference type="Pfam" id="PF21089">
    <property type="entry name" value="PKS_DH_N"/>
    <property type="match status" value="1"/>
</dbReference>
<feature type="domain" description="Ketosynthase family 3 (KS3)" evidence="5">
    <location>
        <begin position="6"/>
        <end position="444"/>
    </location>
</feature>
<dbReference type="CDD" id="cd00833">
    <property type="entry name" value="PKS"/>
    <property type="match status" value="1"/>
</dbReference>
<comment type="caution">
    <text evidence="7">The sequence shown here is derived from an EMBL/GenBank/DDBJ whole genome shotgun (WGS) entry which is preliminary data.</text>
</comment>
<comment type="similarity">
    <text evidence="4">Belongs to the thiolase-like superfamily. Beta-ketoacyl-ACP synthases family.</text>
</comment>
<evidence type="ECO:0000259" key="5">
    <source>
        <dbReference type="PROSITE" id="PS52004"/>
    </source>
</evidence>
<accession>A0A6G4X999</accession>
<dbReference type="GO" id="GO:0006633">
    <property type="term" value="P:fatty acid biosynthetic process"/>
    <property type="evidence" value="ECO:0007669"/>
    <property type="project" value="TreeGrafter"/>
</dbReference>
<sequence>MSAHRGEAVAVVGMGLVVPGASSPQEFWRVLCQDEPQFGPPDERWDLETLFAPELTAEDRVYRREMGYVTGFRPHADIDRGAPADLDSEAGRWLRHCLLQATEGIGREEADRWLLAVGAAAESSQRLEESLVVDRVATLLCEDGRRVDEVRRSLQDHYPQARATPASYLAPRQVEAAASGVLPDDIQISVLQGACSGSLQALDAGLRALRSGECDIAVCGSTFVLNRLTNVLCSVMRAAPRTGGVRPFDKGADGTVFSEGAGLLTLKRYDRAVADGDRIHGVLLGTGASTDGPGTSIVTPNPKGQQLAVRRALRQAGIVPANVQWIIAHGTGTRAGDAAELRMLGELVDGARWQVSSNKALIGHTGWTAGVASVIHGLLAMEHELIPAQRQFDEVTDPALLRGGALAIPTEDVAWRRRTQSAPRIAAVCAYGLGGVNGCAVISDGPLAVETTPEARSAHAGEATASVPSADDVVVTAWYAHLPGAPHRAAVERWLSTGAQTWADAFPTPYPPPPFAACRLPPATFDTLDRSHLMILDSAHGLDRELGGAWRQLAAETGVFLGHMGPTAGSVAYALRASMDDFRRRTGDDPLPGTRQLTARRLAEEVRGQVPRGISDTYTGLLCCIMASRVAVQYDLHGPALSFEAGPDSALAALEAARLQLVTGGVEFALVFAVAGNAEHGDALLGLARGRRLREGAFALALTRRSTAQRLKLPVLRRLERTQGKRQPPTEPRPAAHTGFLGADSAVRILRATASDAGDAVIAPEQDRHLPALRLAAAHPTSVPKQPPRAVEAFYLRETVERSAERARWRVPLDRDRDGFLSEHRVDGRPTMPGTLMLELAAEAATALVPRFLPQSFAQVEFEAFVRLPDTGRPPLTLKADAEVLHCDDAGATVFVRLLSDVTLPDGKVIQADRIHMSAQVRLSSFIGQRPYADDLPEPSSDAPELPDVYCRPNRPHLLSGTFDSLRRLRAHHRGGTALWRCTIAPDHPAFSKFRTPAVLLDAMFRTGQLNGEHHLAHEPPMPVGLSELTLYTQANDLALAGLFGSGVTLHHRPAATGGATDRLQRAIAPDGTVLAEVRGLRLYTRASGGAR</sequence>
<dbReference type="SUPFAM" id="SSF53901">
    <property type="entry name" value="Thiolase-like"/>
    <property type="match status" value="3"/>
</dbReference>
<dbReference type="EMBL" id="JAAKZW010000001">
    <property type="protein sequence ID" value="NGO74116.1"/>
    <property type="molecule type" value="Genomic_DNA"/>
</dbReference>
<feature type="region of interest" description="N-terminal hotdog fold" evidence="3">
    <location>
        <begin position="792"/>
        <end position="922"/>
    </location>
</feature>
<dbReference type="Gene3D" id="3.10.129.110">
    <property type="entry name" value="Polyketide synthase dehydratase"/>
    <property type="match status" value="1"/>
</dbReference>
<keyword evidence="8" id="KW-1185">Reference proteome</keyword>
<dbReference type="InterPro" id="IPR049552">
    <property type="entry name" value="PKS_DH_N"/>
</dbReference>
<keyword evidence="2" id="KW-0597">Phosphoprotein</keyword>
<dbReference type="Pfam" id="PF00109">
    <property type="entry name" value="ketoacyl-synt"/>
    <property type="match status" value="3"/>
</dbReference>
<dbReference type="Pfam" id="PF02801">
    <property type="entry name" value="Ketoacyl-synt_C"/>
    <property type="match status" value="1"/>
</dbReference>
<evidence type="ECO:0000256" key="1">
    <source>
        <dbReference type="ARBA" id="ARBA00022450"/>
    </source>
</evidence>
<dbReference type="InterPro" id="IPR049900">
    <property type="entry name" value="PKS_mFAS_DH"/>
</dbReference>
<evidence type="ECO:0000256" key="2">
    <source>
        <dbReference type="ARBA" id="ARBA00022553"/>
    </source>
</evidence>
<evidence type="ECO:0000256" key="4">
    <source>
        <dbReference type="RuleBase" id="RU003694"/>
    </source>
</evidence>
<dbReference type="SMART" id="SM00825">
    <property type="entry name" value="PKS_KS"/>
    <property type="match status" value="1"/>
</dbReference>
<dbReference type="PANTHER" id="PTHR43775:SF37">
    <property type="entry name" value="SI:DKEY-61P9.11"/>
    <property type="match status" value="1"/>
</dbReference>
<dbReference type="InterPro" id="IPR014031">
    <property type="entry name" value="Ketoacyl_synth_C"/>
</dbReference>
<reference evidence="7 8" key="1">
    <citation type="submission" date="2020-02" db="EMBL/GenBank/DDBJ databases">
        <title>Whole-genome analyses of novel actinobacteria.</title>
        <authorList>
            <person name="Sahin N."/>
            <person name="Tokatli A."/>
        </authorList>
    </citation>
    <scope>NUCLEOTIDE SEQUENCE [LARGE SCALE GENOMIC DNA]</scope>
    <source>
        <strain evidence="7 8">YC504</strain>
    </source>
</reference>
<dbReference type="InterPro" id="IPR016039">
    <property type="entry name" value="Thiolase-like"/>
</dbReference>
<evidence type="ECO:0000313" key="8">
    <source>
        <dbReference type="Proteomes" id="UP000481109"/>
    </source>
</evidence>
<feature type="region of interest" description="C-terminal hotdog fold" evidence="3">
    <location>
        <begin position="937"/>
        <end position="1092"/>
    </location>
</feature>